<keyword evidence="4" id="KW-1185">Reference proteome</keyword>
<dbReference type="Pfam" id="PF00723">
    <property type="entry name" value="Glyco_hydro_15"/>
    <property type="match status" value="1"/>
</dbReference>
<name>A0A7Y9GAD5_9ACTN</name>
<dbReference type="AlphaFoldDB" id="A0A7Y9GAD5"/>
<evidence type="ECO:0000259" key="1">
    <source>
        <dbReference type="Pfam" id="PF00723"/>
    </source>
</evidence>
<dbReference type="InterPro" id="IPR008928">
    <property type="entry name" value="6-hairpin_glycosidase_sf"/>
</dbReference>
<comment type="caution">
    <text evidence="3">The sequence shown here is derived from an EMBL/GenBank/DDBJ whole genome shotgun (WGS) entry which is preliminary data.</text>
</comment>
<dbReference type="InterPro" id="IPR012341">
    <property type="entry name" value="6hp_glycosidase-like_sf"/>
</dbReference>
<feature type="domain" description="Trehalase-like N-terminal" evidence="2">
    <location>
        <begin position="14"/>
        <end position="157"/>
    </location>
</feature>
<gene>
    <name evidence="3" type="ORF">BJ999_001731</name>
</gene>
<accession>A0A7Y9GAD5</accession>
<organism evidence="3 4">
    <name type="scientific">Actinomadura citrea</name>
    <dbReference type="NCBI Taxonomy" id="46158"/>
    <lineage>
        <taxon>Bacteria</taxon>
        <taxon>Bacillati</taxon>
        <taxon>Actinomycetota</taxon>
        <taxon>Actinomycetes</taxon>
        <taxon>Streptosporangiales</taxon>
        <taxon>Thermomonosporaceae</taxon>
        <taxon>Actinomadura</taxon>
    </lineage>
</organism>
<evidence type="ECO:0000313" key="4">
    <source>
        <dbReference type="Proteomes" id="UP000591272"/>
    </source>
</evidence>
<dbReference type="Proteomes" id="UP000591272">
    <property type="component" value="Unassembled WGS sequence"/>
</dbReference>
<dbReference type="EMBL" id="JACCBT010000001">
    <property type="protein sequence ID" value="NYE11435.1"/>
    <property type="molecule type" value="Genomic_DNA"/>
</dbReference>
<sequence>MFKSPQHTRSGFPRIEALGYVSDGETCLLAEGGDIHWMCLPEMDGPSVFSGLLGGAGHFFVGLNDGARPVAQRNVSRSLGIETTWETPAGGRLVVTDVLVMVPGSGARRTLVRLARCTKGQVQVTADLKMVFDYGREPAKWDRSVARSRDGLEVRLTTDLRRRGVFSGDGLKERRTLQQGDGAFISLAWGDDAPPKNYQEAERLVKETATYWRSWLDSGDLPDHEFGDLIARSALVLRGLCNPSGAIAAAATTSLPETPGGVRNWDYRYFWGRDGAMTAMALFEYGFREPADRLVRFLERLPEEDVQIMYGLRGQTRLVEETLTHLSGYEGAAPVHIGNGAYNQVQNDIWGQLLELIYKTQRGRLTARTWRLVVRLVQGALKAWGQPDRGIWEVRGVPRRFTSSELYLWVALDRGSKLAEDRGDTDRAREWAKAAQEIRKEILEGVGEDGVFTASAGSPELDASCLLIPLLGFLPGDDWRVRKTVHAIAEGLEYKGMLRRYNAEEYGDGLPGEEMAFVITAFWLVESFIAIGEVGRAEVLFRKVTGYVGPLGLLAEEIDPGSDAESDAESTGWRQYGNQVQAFSHLGLLKAARALIKAGRS</sequence>
<dbReference type="Gene3D" id="1.50.10.10">
    <property type="match status" value="1"/>
</dbReference>
<dbReference type="GO" id="GO:0005993">
    <property type="term" value="P:trehalose catabolic process"/>
    <property type="evidence" value="ECO:0007669"/>
    <property type="project" value="TreeGrafter"/>
</dbReference>
<reference evidence="3 4" key="1">
    <citation type="submission" date="2020-07" db="EMBL/GenBank/DDBJ databases">
        <title>Sequencing the genomes of 1000 actinobacteria strains.</title>
        <authorList>
            <person name="Klenk H.-P."/>
        </authorList>
    </citation>
    <scope>NUCLEOTIDE SEQUENCE [LARGE SCALE GENOMIC DNA]</scope>
    <source>
        <strain evidence="3 4">DSM 43461</strain>
    </source>
</reference>
<dbReference type="GO" id="GO:0015927">
    <property type="term" value="F:trehalase activity"/>
    <property type="evidence" value="ECO:0007669"/>
    <property type="project" value="TreeGrafter"/>
</dbReference>
<evidence type="ECO:0000259" key="2">
    <source>
        <dbReference type="Pfam" id="PF19291"/>
    </source>
</evidence>
<dbReference type="InterPro" id="IPR011613">
    <property type="entry name" value="GH15-like"/>
</dbReference>
<proteinExistence type="predicted"/>
<protein>
    <submittedName>
        <fullName evidence="3">GH15 family glucan-1,4-alpha-glucosidase</fullName>
    </submittedName>
</protein>
<dbReference type="InterPro" id="IPR045582">
    <property type="entry name" value="Trehalase-like_N"/>
</dbReference>
<feature type="domain" description="GH15-like" evidence="1">
    <location>
        <begin position="242"/>
        <end position="527"/>
    </location>
</feature>
<dbReference type="SUPFAM" id="SSF48208">
    <property type="entry name" value="Six-hairpin glycosidases"/>
    <property type="match status" value="1"/>
</dbReference>
<dbReference type="PANTHER" id="PTHR31616:SF10">
    <property type="entry name" value="TREHALASE"/>
    <property type="match status" value="1"/>
</dbReference>
<dbReference type="RefSeq" id="WP_179832809.1">
    <property type="nucleotide sequence ID" value="NZ_BMRD01000007.1"/>
</dbReference>
<evidence type="ECO:0000313" key="3">
    <source>
        <dbReference type="EMBL" id="NYE11435.1"/>
    </source>
</evidence>
<dbReference type="PANTHER" id="PTHR31616">
    <property type="entry name" value="TREHALASE"/>
    <property type="match status" value="1"/>
</dbReference>
<dbReference type="Pfam" id="PF19291">
    <property type="entry name" value="TREH_N"/>
    <property type="match status" value="1"/>
</dbReference>